<evidence type="ECO:0008006" key="4">
    <source>
        <dbReference type="Google" id="ProtNLM"/>
    </source>
</evidence>
<dbReference type="GO" id="GO:0008168">
    <property type="term" value="F:methyltransferase activity"/>
    <property type="evidence" value="ECO:0007669"/>
    <property type="project" value="UniProtKB-KW"/>
</dbReference>
<dbReference type="InterPro" id="IPR001525">
    <property type="entry name" value="C5_MeTfrase"/>
</dbReference>
<dbReference type="EMBL" id="LAZR01054680">
    <property type="protein sequence ID" value="KKK78027.1"/>
    <property type="molecule type" value="Genomic_DNA"/>
</dbReference>
<dbReference type="InterPro" id="IPR029063">
    <property type="entry name" value="SAM-dependent_MTases_sf"/>
</dbReference>
<protein>
    <recommendedName>
        <fullName evidence="4">DNA (cytosine-5-)-methyltransferase</fullName>
    </recommendedName>
</protein>
<name>A0A0F8Y9F1_9ZZZZ</name>
<organism evidence="3">
    <name type="scientific">marine sediment metagenome</name>
    <dbReference type="NCBI Taxonomy" id="412755"/>
    <lineage>
        <taxon>unclassified sequences</taxon>
        <taxon>metagenomes</taxon>
        <taxon>ecological metagenomes</taxon>
    </lineage>
</organism>
<dbReference type="GO" id="GO:0032259">
    <property type="term" value="P:methylation"/>
    <property type="evidence" value="ECO:0007669"/>
    <property type="project" value="UniProtKB-KW"/>
</dbReference>
<accession>A0A0F8Y9F1</accession>
<dbReference type="Pfam" id="PF00145">
    <property type="entry name" value="DNA_methylase"/>
    <property type="match status" value="1"/>
</dbReference>
<keyword evidence="2" id="KW-0808">Transferase</keyword>
<feature type="non-terminal residue" evidence="3">
    <location>
        <position position="1"/>
    </location>
</feature>
<dbReference type="AlphaFoldDB" id="A0A0F8Y9F1"/>
<dbReference type="Gene3D" id="3.40.50.150">
    <property type="entry name" value="Vaccinia Virus protein VP39"/>
    <property type="match status" value="1"/>
</dbReference>
<evidence type="ECO:0000256" key="1">
    <source>
        <dbReference type="ARBA" id="ARBA00022603"/>
    </source>
</evidence>
<proteinExistence type="predicted"/>
<sequence>FEVLGVEIEPHIAELYEHPVIVADVRELDGKNFQGYDLIVGSPPCRDFTKIPDVRYKEGKGYKITPWKDPKNPERGLELVHAFLRIVEEAEPTYWVMENVVGLTKHLELKPKMITRLGKGMKRAFWGSFPPFFVVRDYSLKPKENIQGKLRKWERAKIPVAFSRALGRAIRNAVLEAEK</sequence>
<keyword evidence="1" id="KW-0489">Methyltransferase</keyword>
<comment type="caution">
    <text evidence="3">The sequence shown here is derived from an EMBL/GenBank/DDBJ whole genome shotgun (WGS) entry which is preliminary data.</text>
</comment>
<reference evidence="3" key="1">
    <citation type="journal article" date="2015" name="Nature">
        <title>Complex archaea that bridge the gap between prokaryotes and eukaryotes.</title>
        <authorList>
            <person name="Spang A."/>
            <person name="Saw J.H."/>
            <person name="Jorgensen S.L."/>
            <person name="Zaremba-Niedzwiedzka K."/>
            <person name="Martijn J."/>
            <person name="Lind A.E."/>
            <person name="van Eijk R."/>
            <person name="Schleper C."/>
            <person name="Guy L."/>
            <person name="Ettema T.J."/>
        </authorList>
    </citation>
    <scope>NUCLEOTIDE SEQUENCE</scope>
</reference>
<evidence type="ECO:0000313" key="3">
    <source>
        <dbReference type="EMBL" id="KKK78027.1"/>
    </source>
</evidence>
<evidence type="ECO:0000256" key="2">
    <source>
        <dbReference type="ARBA" id="ARBA00022679"/>
    </source>
</evidence>
<dbReference type="SUPFAM" id="SSF53335">
    <property type="entry name" value="S-adenosyl-L-methionine-dependent methyltransferases"/>
    <property type="match status" value="1"/>
</dbReference>
<gene>
    <name evidence="3" type="ORF">LCGC14_2847660</name>
</gene>